<dbReference type="AlphaFoldDB" id="A0AA88NHU7"/>
<keyword evidence="2" id="KW-1185">Reference proteome</keyword>
<name>A0AA88NHU7_CHASR</name>
<reference evidence="1" key="1">
    <citation type="submission" date="2023-07" db="EMBL/GenBank/DDBJ databases">
        <title>Chromosome-level Genome Assembly of Striped Snakehead (Channa striata).</title>
        <authorList>
            <person name="Liu H."/>
        </authorList>
    </citation>
    <scope>NUCLEOTIDE SEQUENCE</scope>
    <source>
        <strain evidence="1">Gz</strain>
        <tissue evidence="1">Muscle</tissue>
    </source>
</reference>
<dbReference type="EMBL" id="JAUPFM010000002">
    <property type="protein sequence ID" value="KAK2859878.1"/>
    <property type="molecule type" value="Genomic_DNA"/>
</dbReference>
<protein>
    <submittedName>
        <fullName evidence="1">Uncharacterized protein</fullName>
    </submittedName>
</protein>
<dbReference type="Proteomes" id="UP001187415">
    <property type="component" value="Unassembled WGS sequence"/>
</dbReference>
<sequence>MDVNMFIYSYDVINTTNVQSQFVFRKSEGSKRDKVKSRWRWMSGGVSVCLQRLWRRTEQQHNSPDPLLVLCQIQRDTQGPWWTGHWSCSPPILLVPLSVTAG</sequence>
<proteinExistence type="predicted"/>
<accession>A0AA88NHU7</accession>
<comment type="caution">
    <text evidence="1">The sequence shown here is derived from an EMBL/GenBank/DDBJ whole genome shotgun (WGS) entry which is preliminary data.</text>
</comment>
<organism evidence="1 2">
    <name type="scientific">Channa striata</name>
    <name type="common">Snakehead murrel</name>
    <name type="synonym">Ophicephalus striatus</name>
    <dbReference type="NCBI Taxonomy" id="64152"/>
    <lineage>
        <taxon>Eukaryota</taxon>
        <taxon>Metazoa</taxon>
        <taxon>Chordata</taxon>
        <taxon>Craniata</taxon>
        <taxon>Vertebrata</taxon>
        <taxon>Euteleostomi</taxon>
        <taxon>Actinopterygii</taxon>
        <taxon>Neopterygii</taxon>
        <taxon>Teleostei</taxon>
        <taxon>Neoteleostei</taxon>
        <taxon>Acanthomorphata</taxon>
        <taxon>Anabantaria</taxon>
        <taxon>Anabantiformes</taxon>
        <taxon>Channoidei</taxon>
        <taxon>Channidae</taxon>
        <taxon>Channa</taxon>
    </lineage>
</organism>
<evidence type="ECO:0000313" key="1">
    <source>
        <dbReference type="EMBL" id="KAK2859878.1"/>
    </source>
</evidence>
<evidence type="ECO:0000313" key="2">
    <source>
        <dbReference type="Proteomes" id="UP001187415"/>
    </source>
</evidence>
<gene>
    <name evidence="1" type="ORF">Q5P01_004498</name>
</gene>